<evidence type="ECO:0000259" key="4">
    <source>
        <dbReference type="PROSITE" id="PS50995"/>
    </source>
</evidence>
<keyword evidence="1" id="KW-0805">Transcription regulation</keyword>
<dbReference type="SMART" id="SM00347">
    <property type="entry name" value="HTH_MARR"/>
    <property type="match status" value="1"/>
</dbReference>
<dbReference type="InterPro" id="IPR036390">
    <property type="entry name" value="WH_DNA-bd_sf"/>
</dbReference>
<accession>A0A318FMH5</accession>
<evidence type="ECO:0000313" key="5">
    <source>
        <dbReference type="EMBL" id="PXW44325.1"/>
    </source>
</evidence>
<dbReference type="PROSITE" id="PS50995">
    <property type="entry name" value="HTH_MARR_2"/>
    <property type="match status" value="1"/>
</dbReference>
<keyword evidence="2 5" id="KW-0238">DNA-binding</keyword>
<reference evidence="5 6" key="1">
    <citation type="submission" date="2018-05" db="EMBL/GenBank/DDBJ databases">
        <title>Freshwater and sediment microbial communities from various areas in North America, analyzing microbe dynamics in response to fracking.</title>
        <authorList>
            <person name="Lamendella R."/>
        </authorList>
    </citation>
    <scope>NUCLEOTIDE SEQUENCE [LARGE SCALE GENOMIC DNA]</scope>
    <source>
        <strain evidence="5 6">67</strain>
    </source>
</reference>
<evidence type="ECO:0000313" key="6">
    <source>
        <dbReference type="Proteomes" id="UP000247485"/>
    </source>
</evidence>
<protein>
    <submittedName>
        <fullName evidence="5">DNA-binding MarR family transcriptional regulator</fullName>
    </submittedName>
</protein>
<keyword evidence="3" id="KW-0804">Transcription</keyword>
<dbReference type="RefSeq" id="WP_110274398.1">
    <property type="nucleotide sequence ID" value="NZ_QJJG01000009.1"/>
</dbReference>
<dbReference type="SUPFAM" id="SSF46785">
    <property type="entry name" value="Winged helix' DNA-binding domain"/>
    <property type="match status" value="1"/>
</dbReference>
<dbReference type="AlphaFoldDB" id="A0A318FMH5"/>
<feature type="domain" description="HTH marR-type" evidence="4">
    <location>
        <begin position="9"/>
        <end position="142"/>
    </location>
</feature>
<gene>
    <name evidence="5" type="ORF">DET57_1098</name>
</gene>
<sequence length="147" mass="16487">MSGSPTFINSYLPALLGQAWLVVSSEFHTVVEARGFSVLEWRVLSVLEGNGPTSVSELALKTVSKQPTITRLLHRLEKQQQVERCESQSGDRRQSWVTVTEEGRRLVRELNTEAARFEESVLSELGEARSAVLKNTLQTLIQRYSVA</sequence>
<evidence type="ECO:0000256" key="3">
    <source>
        <dbReference type="ARBA" id="ARBA00023163"/>
    </source>
</evidence>
<dbReference type="EMBL" id="QJJG01000009">
    <property type="protein sequence ID" value="PXW44325.1"/>
    <property type="molecule type" value="Genomic_DNA"/>
</dbReference>
<dbReference type="PANTHER" id="PTHR42756:SF1">
    <property type="entry name" value="TRANSCRIPTIONAL REPRESSOR OF EMRAB OPERON"/>
    <property type="match status" value="1"/>
</dbReference>
<evidence type="ECO:0000256" key="2">
    <source>
        <dbReference type="ARBA" id="ARBA00023125"/>
    </source>
</evidence>
<dbReference type="Pfam" id="PF12802">
    <property type="entry name" value="MarR_2"/>
    <property type="match status" value="1"/>
</dbReference>
<proteinExistence type="predicted"/>
<dbReference type="InterPro" id="IPR000835">
    <property type="entry name" value="HTH_MarR-typ"/>
</dbReference>
<dbReference type="PANTHER" id="PTHR42756">
    <property type="entry name" value="TRANSCRIPTIONAL REGULATOR, MARR"/>
    <property type="match status" value="1"/>
</dbReference>
<organism evidence="5 6">
    <name type="scientific">Klebsiella oxytoca</name>
    <dbReference type="NCBI Taxonomy" id="571"/>
    <lineage>
        <taxon>Bacteria</taxon>
        <taxon>Pseudomonadati</taxon>
        <taxon>Pseudomonadota</taxon>
        <taxon>Gammaproteobacteria</taxon>
        <taxon>Enterobacterales</taxon>
        <taxon>Enterobacteriaceae</taxon>
        <taxon>Klebsiella/Raoultella group</taxon>
        <taxon>Klebsiella</taxon>
    </lineage>
</organism>
<dbReference type="GO" id="GO:0003677">
    <property type="term" value="F:DNA binding"/>
    <property type="evidence" value="ECO:0007669"/>
    <property type="project" value="UniProtKB-KW"/>
</dbReference>
<name>A0A318FMH5_KLEOX</name>
<comment type="caution">
    <text evidence="5">The sequence shown here is derived from an EMBL/GenBank/DDBJ whole genome shotgun (WGS) entry which is preliminary data.</text>
</comment>
<evidence type="ECO:0000256" key="1">
    <source>
        <dbReference type="ARBA" id="ARBA00023015"/>
    </source>
</evidence>
<dbReference type="InterPro" id="IPR036388">
    <property type="entry name" value="WH-like_DNA-bd_sf"/>
</dbReference>
<dbReference type="Gene3D" id="1.10.10.10">
    <property type="entry name" value="Winged helix-like DNA-binding domain superfamily/Winged helix DNA-binding domain"/>
    <property type="match status" value="1"/>
</dbReference>
<dbReference type="Proteomes" id="UP000247485">
    <property type="component" value="Unassembled WGS sequence"/>
</dbReference>
<dbReference type="GO" id="GO:0003700">
    <property type="term" value="F:DNA-binding transcription factor activity"/>
    <property type="evidence" value="ECO:0007669"/>
    <property type="project" value="InterPro"/>
</dbReference>